<accession>A0A3M8DSD7</accession>
<dbReference type="RefSeq" id="WP_122917289.1">
    <property type="nucleotide sequence ID" value="NZ_RHHQ01000007.1"/>
</dbReference>
<gene>
    <name evidence="1" type="ORF">EDM56_07555</name>
</gene>
<sequence length="279" mass="31625">MFPKAIRRVAPVCLSVAFLLGGCTYPSDVKELKANTSTAPTDIGTPAGPLAVERLKKAIEKAETDPNAQKFWYTGYVKNTILSRTTTSMFDGIVSKPEGYLVNARIAAQPYQYYRYHDKTYLRNGDYWITAQEQPLSFDVWKGFDDWLPFLTNAVQLPSEKIMGVDTTPFQIKISGAQWLAGSNSDLFGDLKKEIADRPDMQELLKQSTIKTTIWVSNDGKTDSEKEDSDLIFKYQTWIIIPLPGAGYMDQEVNYTFFKYNDPGIKLPDISEVEKYLLY</sequence>
<name>A0A3M8DSD7_9BACL</name>
<dbReference type="OrthoDB" id="2469368at2"/>
<keyword evidence="2" id="KW-1185">Reference proteome</keyword>
<evidence type="ECO:0000313" key="1">
    <source>
        <dbReference type="EMBL" id="RNB90361.1"/>
    </source>
</evidence>
<evidence type="ECO:0008006" key="3">
    <source>
        <dbReference type="Google" id="ProtNLM"/>
    </source>
</evidence>
<protein>
    <recommendedName>
        <fullName evidence="3">Lipoprotein</fullName>
    </recommendedName>
</protein>
<dbReference type="PROSITE" id="PS51257">
    <property type="entry name" value="PROKAR_LIPOPROTEIN"/>
    <property type="match status" value="1"/>
</dbReference>
<reference evidence="1 2" key="1">
    <citation type="submission" date="2018-10" db="EMBL/GenBank/DDBJ databases">
        <title>Phylogenomics of Brevibacillus.</title>
        <authorList>
            <person name="Dunlap C."/>
        </authorList>
    </citation>
    <scope>NUCLEOTIDE SEQUENCE [LARGE SCALE GENOMIC DNA]</scope>
    <source>
        <strain evidence="1 2">JCM 15716</strain>
    </source>
</reference>
<dbReference type="EMBL" id="RHHQ01000007">
    <property type="protein sequence ID" value="RNB90361.1"/>
    <property type="molecule type" value="Genomic_DNA"/>
</dbReference>
<comment type="caution">
    <text evidence="1">The sequence shown here is derived from an EMBL/GenBank/DDBJ whole genome shotgun (WGS) entry which is preliminary data.</text>
</comment>
<organism evidence="1 2">
    <name type="scientific">Brevibacillus fluminis</name>
    <dbReference type="NCBI Taxonomy" id="511487"/>
    <lineage>
        <taxon>Bacteria</taxon>
        <taxon>Bacillati</taxon>
        <taxon>Bacillota</taxon>
        <taxon>Bacilli</taxon>
        <taxon>Bacillales</taxon>
        <taxon>Paenibacillaceae</taxon>
        <taxon>Brevibacillus</taxon>
    </lineage>
</organism>
<dbReference type="AlphaFoldDB" id="A0A3M8DSD7"/>
<evidence type="ECO:0000313" key="2">
    <source>
        <dbReference type="Proteomes" id="UP000271031"/>
    </source>
</evidence>
<dbReference type="Proteomes" id="UP000271031">
    <property type="component" value="Unassembled WGS sequence"/>
</dbReference>
<proteinExistence type="predicted"/>